<name>A0ABN9GAN5_9NEOB</name>
<evidence type="ECO:0000313" key="1">
    <source>
        <dbReference type="EMBL" id="CAI9605205.1"/>
    </source>
</evidence>
<keyword evidence="2" id="KW-1185">Reference proteome</keyword>
<comment type="caution">
    <text evidence="1">The sequence shown here is derived from an EMBL/GenBank/DDBJ whole genome shotgun (WGS) entry which is preliminary data.</text>
</comment>
<sequence>MCSDWATLPEQHLLLELPSASSLTFLLYCLSVHRPRLVPDIASVLPVLTLACLLDILSLLPLHPAPASGLFYLSWVYLGAVTWFQPAPSPSPPSGALVNKQAGA</sequence>
<dbReference type="Proteomes" id="UP001162483">
    <property type="component" value="Unassembled WGS sequence"/>
</dbReference>
<evidence type="ECO:0000313" key="2">
    <source>
        <dbReference type="Proteomes" id="UP001162483"/>
    </source>
</evidence>
<organism evidence="1 2">
    <name type="scientific">Staurois parvus</name>
    <dbReference type="NCBI Taxonomy" id="386267"/>
    <lineage>
        <taxon>Eukaryota</taxon>
        <taxon>Metazoa</taxon>
        <taxon>Chordata</taxon>
        <taxon>Craniata</taxon>
        <taxon>Vertebrata</taxon>
        <taxon>Euteleostomi</taxon>
        <taxon>Amphibia</taxon>
        <taxon>Batrachia</taxon>
        <taxon>Anura</taxon>
        <taxon>Neobatrachia</taxon>
        <taxon>Ranoidea</taxon>
        <taxon>Ranidae</taxon>
        <taxon>Staurois</taxon>
    </lineage>
</organism>
<protein>
    <submittedName>
        <fullName evidence="1">Uncharacterized protein</fullName>
    </submittedName>
</protein>
<gene>
    <name evidence="1" type="ORF">SPARVUS_LOCUS13561970</name>
</gene>
<dbReference type="EMBL" id="CATNWA010018087">
    <property type="protein sequence ID" value="CAI9605205.1"/>
    <property type="molecule type" value="Genomic_DNA"/>
</dbReference>
<accession>A0ABN9GAN5</accession>
<reference evidence="1" key="1">
    <citation type="submission" date="2023-05" db="EMBL/GenBank/DDBJ databases">
        <authorList>
            <person name="Stuckert A."/>
        </authorList>
    </citation>
    <scope>NUCLEOTIDE SEQUENCE</scope>
</reference>
<proteinExistence type="predicted"/>